<dbReference type="SUPFAM" id="SSF89733">
    <property type="entry name" value="L-sulfolactate dehydrogenase-like"/>
    <property type="match status" value="1"/>
</dbReference>
<dbReference type="Gene3D" id="3.30.1370.60">
    <property type="entry name" value="Hypothetical oxidoreductase yiak, domain 2"/>
    <property type="match status" value="1"/>
</dbReference>
<dbReference type="Gene3D" id="1.10.1530.10">
    <property type="match status" value="1"/>
</dbReference>
<dbReference type="PANTHER" id="PTHR11091:SF0">
    <property type="entry name" value="MALATE DEHYDROGENASE"/>
    <property type="match status" value="1"/>
</dbReference>
<dbReference type="PANTHER" id="PTHR11091">
    <property type="entry name" value="OXIDOREDUCTASE-RELATED"/>
    <property type="match status" value="1"/>
</dbReference>
<protein>
    <submittedName>
        <fullName evidence="4">(2R)-3-sulfolactate dehydrogenase (NADP(+))</fullName>
        <ecNumber evidence="4">1.1.1.338</ecNumber>
    </submittedName>
</protein>
<dbReference type="InterPro" id="IPR036111">
    <property type="entry name" value="Mal/L-sulfo/L-lacto_DH-like_sf"/>
</dbReference>
<dbReference type="InterPro" id="IPR003767">
    <property type="entry name" value="Malate/L-lactate_DH-like"/>
</dbReference>
<dbReference type="Proteomes" id="UP000296352">
    <property type="component" value="Chromosome"/>
</dbReference>
<proteinExistence type="inferred from homology"/>
<keyword evidence="5" id="KW-1185">Reference proteome</keyword>
<sequence>MTRISRIELKELASGAMVRQGASEELARVLVDAADFAEARGKTPVGYAHLKDYVDAIRDGRCNPKPAPTVTRTAPGVWVIDADQGPQHLGFDRAFQGFVDGVRSQGMAMMSQHNALAGGQLAWYTERLASEGLVAFACVNSNALMAPGQNQPKVLGTNPLAYSIPHSKGVVTVDQAASNTAFVRLRQAADRGESIPEGWAVDAQGRPTTDAAAARDGALLPSGGYKGANIAFMVEFLATLSGARFAVDAPPFDSGPENTGIGFFLFAIDPAAVAGGAEADPESARAAFTSRISAYLQRMTGMGVRAPGSSRPAEGSRQPDSFDVDPQVLDELRALAD</sequence>
<evidence type="ECO:0000313" key="5">
    <source>
        <dbReference type="Proteomes" id="UP000296352"/>
    </source>
</evidence>
<dbReference type="InterPro" id="IPR043144">
    <property type="entry name" value="Mal/L-sulf/L-lact_DH-like_ah"/>
</dbReference>
<dbReference type="KEGG" id="cee:CENDO_00120"/>
<dbReference type="GO" id="GO:0016491">
    <property type="term" value="F:oxidoreductase activity"/>
    <property type="evidence" value="ECO:0007669"/>
    <property type="project" value="UniProtKB-KW"/>
</dbReference>
<evidence type="ECO:0000313" key="4">
    <source>
        <dbReference type="EMBL" id="QCB27335.1"/>
    </source>
</evidence>
<reference evidence="4 5" key="1">
    <citation type="submission" date="2019-04" db="EMBL/GenBank/DDBJ databases">
        <title>Corynebacterium endometrii sp. nov., isolated from the uterus of a cow with endometritis.</title>
        <authorList>
            <person name="Ballas P."/>
            <person name="Ruckert C."/>
            <person name="Wagener K."/>
            <person name="Drillich M."/>
            <person name="Kaempfer P."/>
            <person name="Busse H.-J."/>
            <person name="Ehling-Schulz M."/>
        </authorList>
    </citation>
    <scope>NUCLEOTIDE SEQUENCE [LARGE SCALE GENOMIC DNA]</scope>
    <source>
        <strain evidence="4 5">LMM-1653</strain>
    </source>
</reference>
<evidence type="ECO:0000256" key="3">
    <source>
        <dbReference type="SAM" id="MobiDB-lite"/>
    </source>
</evidence>
<accession>A0A4P7QCW3</accession>
<evidence type="ECO:0000256" key="2">
    <source>
        <dbReference type="ARBA" id="ARBA00023002"/>
    </source>
</evidence>
<feature type="region of interest" description="Disordered" evidence="3">
    <location>
        <begin position="303"/>
        <end position="324"/>
    </location>
</feature>
<keyword evidence="2 4" id="KW-0560">Oxidoreductase</keyword>
<dbReference type="InterPro" id="IPR043143">
    <property type="entry name" value="Mal/L-sulf/L-lact_DH-like_NADP"/>
</dbReference>
<dbReference type="RefSeq" id="WP_136140229.1">
    <property type="nucleotide sequence ID" value="NZ_CP039247.1"/>
</dbReference>
<dbReference type="EMBL" id="CP039247">
    <property type="protein sequence ID" value="QCB27335.1"/>
    <property type="molecule type" value="Genomic_DNA"/>
</dbReference>
<dbReference type="AlphaFoldDB" id="A0A4P7QCW3"/>
<gene>
    <name evidence="4" type="primary">comC</name>
    <name evidence="4" type="ORF">CENDO_00120</name>
</gene>
<dbReference type="OrthoDB" id="924592at2"/>
<name>A0A4P7QCW3_9CORY</name>
<dbReference type="EC" id="1.1.1.338" evidence="4"/>
<organism evidence="4 5">
    <name type="scientific">Corynebacterium endometrii</name>
    <dbReference type="NCBI Taxonomy" id="2488819"/>
    <lineage>
        <taxon>Bacteria</taxon>
        <taxon>Bacillati</taxon>
        <taxon>Actinomycetota</taxon>
        <taxon>Actinomycetes</taxon>
        <taxon>Mycobacteriales</taxon>
        <taxon>Corynebacteriaceae</taxon>
        <taxon>Corynebacterium</taxon>
    </lineage>
</organism>
<evidence type="ECO:0000256" key="1">
    <source>
        <dbReference type="ARBA" id="ARBA00006056"/>
    </source>
</evidence>
<comment type="similarity">
    <text evidence="1">Belongs to the LDH2/MDH2 oxidoreductase family.</text>
</comment>
<dbReference type="Pfam" id="PF02615">
    <property type="entry name" value="Ldh_2"/>
    <property type="match status" value="1"/>
</dbReference>